<gene>
    <name evidence="6" type="primary">LOC101834614</name>
</gene>
<protein>
    <submittedName>
        <fullName evidence="6">Protein RoBo-1 isoform X1</fullName>
    </submittedName>
</protein>
<dbReference type="PANTHER" id="PTHR20914">
    <property type="entry name" value="LY6/PLAUR DOMAIN-CONTAINING PROTEIN 8"/>
    <property type="match status" value="1"/>
</dbReference>
<organism evidence="5 6">
    <name type="scientific">Mesocricetus auratus</name>
    <name type="common">Golden hamster</name>
    <dbReference type="NCBI Taxonomy" id="10036"/>
    <lineage>
        <taxon>Eukaryota</taxon>
        <taxon>Metazoa</taxon>
        <taxon>Chordata</taxon>
        <taxon>Craniata</taxon>
        <taxon>Vertebrata</taxon>
        <taxon>Euteleostomi</taxon>
        <taxon>Mammalia</taxon>
        <taxon>Eutheria</taxon>
        <taxon>Euarchontoglires</taxon>
        <taxon>Glires</taxon>
        <taxon>Rodentia</taxon>
        <taxon>Myomorpha</taxon>
        <taxon>Muroidea</taxon>
        <taxon>Cricetidae</taxon>
        <taxon>Cricetinae</taxon>
        <taxon>Mesocricetus</taxon>
    </lineage>
</organism>
<evidence type="ECO:0000313" key="6">
    <source>
        <dbReference type="RefSeq" id="XP_040604647.1"/>
    </source>
</evidence>
<dbReference type="Proteomes" id="UP000886700">
    <property type="component" value="Unplaced"/>
</dbReference>
<dbReference type="CDD" id="cd23572">
    <property type="entry name" value="TFP_LU_ECD_PINLYP_rpt2"/>
    <property type="match status" value="1"/>
</dbReference>
<keyword evidence="5" id="KW-1185">Reference proteome</keyword>
<evidence type="ECO:0000256" key="3">
    <source>
        <dbReference type="ARBA" id="ARBA00022729"/>
    </source>
</evidence>
<evidence type="ECO:0000313" key="5">
    <source>
        <dbReference type="Proteomes" id="UP000886700"/>
    </source>
</evidence>
<reference evidence="6" key="1">
    <citation type="submission" date="2025-08" db="UniProtKB">
        <authorList>
            <consortium name="RefSeq"/>
        </authorList>
    </citation>
    <scope>IDENTIFICATION</scope>
    <source>
        <tissue evidence="6">Liver</tissue>
    </source>
</reference>
<feature type="chain" id="PRO_5046608716" evidence="4">
    <location>
        <begin position="27"/>
        <end position="226"/>
    </location>
</feature>
<dbReference type="Gene3D" id="2.10.60.10">
    <property type="entry name" value="CD59"/>
    <property type="match status" value="1"/>
</dbReference>
<dbReference type="InterPro" id="IPR050918">
    <property type="entry name" value="CNF-like_PLA2_Inhibitor"/>
</dbReference>
<sequence length="226" mass="24029">MAWSGSLKSLLTVFVFTILAVCSVDSYLCTVQQCEDASCPGSTSSCTASKGCFNQMQQFDTPSTFTDRIFKNKGCVGESNTCNDESFSATLGDQRRFIFENRCCTSEQCNKDDITVSSSSSPNGVVCTACYSEKTQSCSSVTTLKCTGKETKCIEFTGTSSTAAGSPLTLYGKGCATENTCNLQQNVLNGIQIKTSCVSPVSNNGSPTLKLISSVPIVLLLLKVLL</sequence>
<dbReference type="GeneID" id="101834614"/>
<dbReference type="SUPFAM" id="SSF57302">
    <property type="entry name" value="Snake toxin-like"/>
    <property type="match status" value="1"/>
</dbReference>
<evidence type="ECO:0000256" key="4">
    <source>
        <dbReference type="SAM" id="SignalP"/>
    </source>
</evidence>
<accession>A0ABM2XPJ5</accession>
<dbReference type="InterPro" id="IPR045860">
    <property type="entry name" value="Snake_toxin-like_sf"/>
</dbReference>
<feature type="signal peptide" evidence="4">
    <location>
        <begin position="1"/>
        <end position="26"/>
    </location>
</feature>
<evidence type="ECO:0000256" key="1">
    <source>
        <dbReference type="ARBA" id="ARBA00004613"/>
    </source>
</evidence>
<comment type="subcellular location">
    <subcellularLocation>
        <location evidence="1">Secreted</location>
    </subcellularLocation>
</comment>
<name>A0ABM2XPJ5_MESAU</name>
<evidence type="ECO:0000256" key="2">
    <source>
        <dbReference type="ARBA" id="ARBA00022525"/>
    </source>
</evidence>
<keyword evidence="2" id="KW-0964">Secreted</keyword>
<keyword evidence="3 4" id="KW-0732">Signal</keyword>
<proteinExistence type="predicted"/>
<dbReference type="RefSeq" id="XP_040604647.1">
    <property type="nucleotide sequence ID" value="XM_040748713.1"/>
</dbReference>
<dbReference type="PANTHER" id="PTHR20914:SF6">
    <property type="entry name" value="EP1"/>
    <property type="match status" value="1"/>
</dbReference>